<organism evidence="1 2">
    <name type="scientific">Ambrosiozyma monospora</name>
    <name type="common">Yeast</name>
    <name type="synonym">Endomycopsis monosporus</name>
    <dbReference type="NCBI Taxonomy" id="43982"/>
    <lineage>
        <taxon>Eukaryota</taxon>
        <taxon>Fungi</taxon>
        <taxon>Dikarya</taxon>
        <taxon>Ascomycota</taxon>
        <taxon>Saccharomycotina</taxon>
        <taxon>Pichiomycetes</taxon>
        <taxon>Pichiales</taxon>
        <taxon>Pichiaceae</taxon>
        <taxon>Ambrosiozyma</taxon>
    </lineage>
</organism>
<evidence type="ECO:0000313" key="2">
    <source>
        <dbReference type="Proteomes" id="UP001165064"/>
    </source>
</evidence>
<name>A0ACB5SXI2_AMBMO</name>
<comment type="caution">
    <text evidence="1">The sequence shown here is derived from an EMBL/GenBank/DDBJ whole genome shotgun (WGS) entry which is preliminary data.</text>
</comment>
<dbReference type="EMBL" id="BSXS01001420">
    <property type="protein sequence ID" value="GME76130.1"/>
    <property type="molecule type" value="Genomic_DNA"/>
</dbReference>
<gene>
    <name evidence="1" type="ORF">Amon02_000245900</name>
</gene>
<reference evidence="1" key="1">
    <citation type="submission" date="2023-04" db="EMBL/GenBank/DDBJ databases">
        <title>Ambrosiozyma monospora NBRC 10751.</title>
        <authorList>
            <person name="Ichikawa N."/>
            <person name="Sato H."/>
            <person name="Tonouchi N."/>
        </authorList>
    </citation>
    <scope>NUCLEOTIDE SEQUENCE</scope>
    <source>
        <strain evidence="1">NBRC 10751</strain>
    </source>
</reference>
<keyword evidence="2" id="KW-1185">Reference proteome</keyword>
<proteinExistence type="predicted"/>
<accession>A0ACB5SXI2</accession>
<protein>
    <submittedName>
        <fullName evidence="1">Unnamed protein product</fullName>
    </submittedName>
</protein>
<dbReference type="Proteomes" id="UP001165064">
    <property type="component" value="Unassembled WGS sequence"/>
</dbReference>
<sequence>MIDIYSDLDSTTNNGGSGVTRIASRDAHREQCLRKLTTDARSNSKSKSRANSLSSVSTNSIFGKENANTNSKLSLNHLSSASIERERDSMSPSNSKRRTPLLSRRESLSNFASNACTTTSTKRLSAYSISSTSSTRSASSSLKRMSNLFVAAANAVSSPSVPNADHDDAGSISSHSAKKRLSTVEGTTSQTIEVITKVKTPESIGSIEHLKLKDTAPLLPNSVSLTPFSNTASSSLTPKDNNHSSSAQPSIPQQHKINKKQESKQAQTNTQQIQKHNALTVNNQDLKKKASRLRLRHSMSLKTLFGGSSSNHGSPEKSSKHSPTNSLQTSPMKKMSFSSLRQSFLSSQSSSHHGHGHASAANISRRMSVDILNLNRAEISAPIPQQATRDKLKHKLRNSSSILSINSTTSSVAASSNTASSDGQPSKLGSCSNASTSNLSLSSSTHTVAIKANELDIIHKRLLLKLCNQQRIVSFGAFYDRLIHKDHTLTKAGDDAHFSEVFIEHDNEGEPLCAYKIIPFGDEQCNQLKLKEVIQELSITMSLSCVKGFVTLKAAKIVRGKYPQPLLDLCTEYLEKEEQHRITQQKQKNNNNKQQQPQSKKIVRAMMYPESQNYLVMKLEYGGISLEKFEVVNWTQCYNIFKGIVESLVRAEATHEFEHRDLHWGNILIKSKSKAQCRAGSSWLTSTSDADTTEEGDDSMVTFSDAEKVSNEVEVRLIDFALARARVGDNVMFTGLDDPNFFKGKGDYQFSIYRMMRQKLNSRSISAGSSNSVNSMHSGSSVDNDDVQTMPEFHTSSAIKWSVHEPRTNCLWLHYLLHKLIHDKGLQPIQSQSSC</sequence>
<evidence type="ECO:0000313" key="1">
    <source>
        <dbReference type="EMBL" id="GME76130.1"/>
    </source>
</evidence>